<evidence type="ECO:0000259" key="1">
    <source>
        <dbReference type="PROSITE" id="PS50304"/>
    </source>
</evidence>
<dbReference type="EMBL" id="HG805910">
    <property type="protein sequence ID" value="CDW54662.1"/>
    <property type="molecule type" value="Genomic_DNA"/>
</dbReference>
<dbReference type="OrthoDB" id="10281156at2759"/>
<dbReference type="Gene3D" id="2.40.50.90">
    <property type="match status" value="1"/>
</dbReference>
<dbReference type="Gene3D" id="2.30.30.140">
    <property type="match status" value="1"/>
</dbReference>
<reference evidence="2" key="2">
    <citation type="submission" date="2014-03" db="EMBL/GenBank/DDBJ databases">
        <title>The whipworm genome and dual-species transcriptomics of an intimate host-pathogen interaction.</title>
        <authorList>
            <person name="Foth B.J."/>
            <person name="Tsai I.J."/>
            <person name="Reid A.J."/>
            <person name="Bancroft A.J."/>
            <person name="Nichol S."/>
            <person name="Tracey A."/>
            <person name="Holroyd N."/>
            <person name="Cotton J.A."/>
            <person name="Stanley E.J."/>
            <person name="Zarowiecki M."/>
            <person name="Liu J.Z."/>
            <person name="Huckvale T."/>
            <person name="Cooper P.J."/>
            <person name="Grencis R.K."/>
            <person name="Berriman M."/>
        </authorList>
    </citation>
    <scope>NUCLEOTIDE SEQUENCE [LARGE SCALE GENOMIC DNA]</scope>
</reference>
<protein>
    <submittedName>
        <fullName evidence="2">TUDOR domain containing protein</fullName>
    </submittedName>
</protein>
<organism evidence="2 3">
    <name type="scientific">Trichuris trichiura</name>
    <name type="common">Whipworm</name>
    <name type="synonym">Trichocephalus trichiurus</name>
    <dbReference type="NCBI Taxonomy" id="36087"/>
    <lineage>
        <taxon>Eukaryota</taxon>
        <taxon>Metazoa</taxon>
        <taxon>Ecdysozoa</taxon>
        <taxon>Nematoda</taxon>
        <taxon>Enoplea</taxon>
        <taxon>Dorylaimia</taxon>
        <taxon>Trichinellida</taxon>
        <taxon>Trichuridae</taxon>
        <taxon>Trichuris</taxon>
    </lineage>
</organism>
<evidence type="ECO:0000313" key="3">
    <source>
        <dbReference type="Proteomes" id="UP000030665"/>
    </source>
</evidence>
<dbReference type="Proteomes" id="UP000030665">
    <property type="component" value="Unassembled WGS sequence"/>
</dbReference>
<dbReference type="InterPro" id="IPR035437">
    <property type="entry name" value="SNase_OB-fold_sf"/>
</dbReference>
<reference evidence="2" key="1">
    <citation type="submission" date="2014-01" db="EMBL/GenBank/DDBJ databases">
        <authorList>
            <person name="Aslett M."/>
        </authorList>
    </citation>
    <scope>NUCLEOTIDE SEQUENCE</scope>
</reference>
<dbReference type="SMART" id="SM00333">
    <property type="entry name" value="TUDOR"/>
    <property type="match status" value="1"/>
</dbReference>
<dbReference type="AlphaFoldDB" id="A0A077Z2L3"/>
<name>A0A077Z2L3_TRITR</name>
<dbReference type="GO" id="GO:0005737">
    <property type="term" value="C:cytoplasm"/>
    <property type="evidence" value="ECO:0007669"/>
    <property type="project" value="UniProtKB-ARBA"/>
</dbReference>
<evidence type="ECO:0000313" key="2">
    <source>
        <dbReference type="EMBL" id="CDW54662.1"/>
    </source>
</evidence>
<dbReference type="Pfam" id="PF00567">
    <property type="entry name" value="TUDOR"/>
    <property type="match status" value="1"/>
</dbReference>
<gene>
    <name evidence="2" type="ORF">TTRE_0000293201</name>
</gene>
<dbReference type="CDD" id="cd20379">
    <property type="entry name" value="Tudor_dTUD-like"/>
    <property type="match status" value="1"/>
</dbReference>
<proteinExistence type="predicted"/>
<dbReference type="SUPFAM" id="SSF63748">
    <property type="entry name" value="Tudor/PWWP/MBT"/>
    <property type="match status" value="1"/>
</dbReference>
<keyword evidence="3" id="KW-1185">Reference proteome</keyword>
<sequence>MKALSDTETSRTASKCSLCEEKNDECDENVLAKPRKAARNAQRELAKSDEPISTDSVLGSVRLLKESEDKFSLNQTCLQPPYGDILCDSISLYYPTMQLRKGEIIEGRIVSKAVGRKFTFLVHSLEANATYANEQLHMLYEANPQYPLLRDLNICYYGMPCAARTAQSNEWKRARILKNTKSGNHCVLFVDSGLIEKVSYKNTKPLVAKYTSVAKPATIRCKVIGDMSSQILDKQQVNLTVIKNGKVVYVKVSKKERATAISGRGDAN</sequence>
<accession>A0A077Z2L3</accession>
<feature type="domain" description="Tudor" evidence="1">
    <location>
        <begin position="154"/>
        <end position="213"/>
    </location>
</feature>
<dbReference type="InterPro" id="IPR002999">
    <property type="entry name" value="Tudor"/>
</dbReference>
<dbReference type="PROSITE" id="PS50304">
    <property type="entry name" value="TUDOR"/>
    <property type="match status" value="1"/>
</dbReference>